<evidence type="ECO:0000313" key="2">
    <source>
        <dbReference type="EMBL" id="GER92656.1"/>
    </source>
</evidence>
<reference evidence="2" key="1">
    <citation type="submission" date="2019-10" db="EMBL/GenBank/DDBJ databases">
        <title>Metagenomic sequencing of thiosulfate-disproportionating enrichment culture.</title>
        <authorList>
            <person name="Umezawa K."/>
            <person name="Kojima H."/>
            <person name="Fukui M."/>
        </authorList>
    </citation>
    <scope>NUCLEOTIDE SEQUENCE</scope>
    <source>
        <strain evidence="2">45J</strain>
    </source>
</reference>
<keyword evidence="1" id="KW-0175">Coiled coil</keyword>
<sequence>MKQLFLTLTLLYIIFPSAVTSETRVFTNQDLEKYKNPSDNKTSETKNDRLDYLIEKTKKAEDRVNREIENIDKDFWCNWGSYYQKQVDIAKRKKEDIEKKIRDANMKPYYDYTRAWELQTAESDLKFIEKQLRDAESNLRDFENKAHSKGIPPGWVRCQF</sequence>
<comment type="caution">
    <text evidence="2">The sequence shown here is derived from an EMBL/GenBank/DDBJ whole genome shotgun (WGS) entry which is preliminary data.</text>
</comment>
<feature type="coiled-coil region" evidence="1">
    <location>
        <begin position="54"/>
        <end position="145"/>
    </location>
</feature>
<dbReference type="AlphaFoldDB" id="A0A5J4L568"/>
<dbReference type="EMBL" id="BLAB01000001">
    <property type="protein sequence ID" value="GER92656.1"/>
    <property type="molecule type" value="Genomic_DNA"/>
</dbReference>
<protein>
    <submittedName>
        <fullName evidence="2">Uncharacterized protein</fullName>
    </submittedName>
</protein>
<proteinExistence type="predicted"/>
<name>A0A5J4L568_9ZZZZ</name>
<accession>A0A5J4L568</accession>
<gene>
    <name evidence="2" type="ORF">A45J_0374</name>
</gene>
<organism evidence="2">
    <name type="scientific">hot springs metagenome</name>
    <dbReference type="NCBI Taxonomy" id="433727"/>
    <lineage>
        <taxon>unclassified sequences</taxon>
        <taxon>metagenomes</taxon>
        <taxon>ecological metagenomes</taxon>
    </lineage>
</organism>
<evidence type="ECO:0000256" key="1">
    <source>
        <dbReference type="SAM" id="Coils"/>
    </source>
</evidence>